<evidence type="ECO:0000256" key="7">
    <source>
        <dbReference type="ARBA" id="ARBA00023173"/>
    </source>
</evidence>
<gene>
    <name evidence="11" type="ORF">GCM10010909_02520</name>
</gene>
<protein>
    <submittedName>
        <fullName evidence="11">Chloride channel protein</fullName>
    </submittedName>
</protein>
<comment type="caution">
    <text evidence="11">The sequence shown here is derived from an EMBL/GenBank/DDBJ whole genome shotgun (WGS) entry which is preliminary data.</text>
</comment>
<dbReference type="PANTHER" id="PTHR43427:SF6">
    <property type="entry name" value="CHLORIDE CHANNEL PROTEIN CLC-E"/>
    <property type="match status" value="1"/>
</dbReference>
<feature type="transmembrane region" description="Helical" evidence="10">
    <location>
        <begin position="63"/>
        <end position="86"/>
    </location>
</feature>
<evidence type="ECO:0000313" key="11">
    <source>
        <dbReference type="EMBL" id="GLR65574.1"/>
    </source>
</evidence>
<keyword evidence="4 10" id="KW-1133">Transmembrane helix</keyword>
<evidence type="ECO:0000256" key="8">
    <source>
        <dbReference type="ARBA" id="ARBA00023214"/>
    </source>
</evidence>
<evidence type="ECO:0000256" key="3">
    <source>
        <dbReference type="ARBA" id="ARBA00022692"/>
    </source>
</evidence>
<feature type="transmembrane region" description="Helical" evidence="10">
    <location>
        <begin position="332"/>
        <end position="358"/>
    </location>
</feature>
<sequence length="577" mass="60467">MHAPQILRALVRADEIWLAILSAAVGVLSGVGVVIINAITQIMHERLFALPSGQGLSESVHIAPLRAFLVPVLGGTVLGVSMWALARLRPRNLVDPVEANALYGGRVSLNDSLIVAAQTAWSNGVGASVGMEAGYAQLGAGIASRLGRSFRLRRNDLRVLVGCGTAAAIGGAFNAPLCGAFYGIELIIGIYSIATLPFVVIAALAGTLTVQIISGGTAPLLVTLPADVPNAAYAAVLVEGVACGLAGIAIMRGVTAIEGLFRRSGIPLWARPVLGGAVAGLLGCITPKAMSSGHSALHADINIAYPFLAVLGFLLIKSVASAFSIGSGFRGGLFFASLFLGALFGKVFAGVLTVLPFVTPMPSGFYAVVGMSALAVAVVGGPMTMTFLALESTQNFGVTMAVLAASIVSAITVRRLFGYSFATWRFHLRGEQIRSAVDVGWIQSLTVGRMMRRATAMVHQGMTLVSFRAEVPLGSTQRVIVTDAEAAYAGIAYPAEAFAITGEGRTVRDILHHQEHFLLPAMTVKEALAAFEAAEADALAVLDGPDTRNVLGLLTEQYALRRYNEELDRRRREMSGE</sequence>
<keyword evidence="12" id="KW-1185">Reference proteome</keyword>
<evidence type="ECO:0000256" key="5">
    <source>
        <dbReference type="ARBA" id="ARBA00023065"/>
    </source>
</evidence>
<feature type="transmembrane region" description="Helical" evidence="10">
    <location>
        <begin position="231"/>
        <end position="254"/>
    </location>
</feature>
<dbReference type="Proteomes" id="UP001156641">
    <property type="component" value="Unassembled WGS sequence"/>
</dbReference>
<reference evidence="12" key="1">
    <citation type="journal article" date="2019" name="Int. J. Syst. Evol. Microbiol.">
        <title>The Global Catalogue of Microorganisms (GCM) 10K type strain sequencing project: providing services to taxonomists for standard genome sequencing and annotation.</title>
        <authorList>
            <consortium name="The Broad Institute Genomics Platform"/>
            <consortium name="The Broad Institute Genome Sequencing Center for Infectious Disease"/>
            <person name="Wu L."/>
            <person name="Ma J."/>
        </authorList>
    </citation>
    <scope>NUCLEOTIDE SEQUENCE [LARGE SCALE GENOMIC DNA]</scope>
    <source>
        <strain evidence="12">NBRC 112502</strain>
    </source>
</reference>
<dbReference type="SUPFAM" id="SSF54631">
    <property type="entry name" value="CBS-domain pair"/>
    <property type="match status" value="1"/>
</dbReference>
<feature type="transmembrane region" description="Helical" evidence="10">
    <location>
        <begin position="16"/>
        <end position="43"/>
    </location>
</feature>
<comment type="subcellular location">
    <subcellularLocation>
        <location evidence="1">Membrane</location>
        <topology evidence="1">Multi-pass membrane protein</topology>
    </subcellularLocation>
</comment>
<dbReference type="InterPro" id="IPR014743">
    <property type="entry name" value="Cl-channel_core"/>
</dbReference>
<keyword evidence="9" id="KW-0407">Ion channel</keyword>
<keyword evidence="8" id="KW-0868">Chloride</keyword>
<keyword evidence="7" id="KW-0869">Chloride channel</keyword>
<evidence type="ECO:0000313" key="12">
    <source>
        <dbReference type="Proteomes" id="UP001156641"/>
    </source>
</evidence>
<dbReference type="PRINTS" id="PR00762">
    <property type="entry name" value="CLCHANNEL"/>
</dbReference>
<keyword evidence="5" id="KW-0406">Ion transport</keyword>
<feature type="transmembrane region" description="Helical" evidence="10">
    <location>
        <begin position="396"/>
        <end position="417"/>
    </location>
</feature>
<feature type="transmembrane region" description="Helical" evidence="10">
    <location>
        <begin position="188"/>
        <end position="210"/>
    </location>
</feature>
<dbReference type="InterPro" id="IPR001807">
    <property type="entry name" value="ClC"/>
</dbReference>
<evidence type="ECO:0000256" key="4">
    <source>
        <dbReference type="ARBA" id="ARBA00022989"/>
    </source>
</evidence>
<name>A0ABQ5ZZE6_9PROT</name>
<evidence type="ECO:0000256" key="10">
    <source>
        <dbReference type="SAM" id="Phobius"/>
    </source>
</evidence>
<keyword evidence="2" id="KW-0813">Transport</keyword>
<dbReference type="PANTHER" id="PTHR43427">
    <property type="entry name" value="CHLORIDE CHANNEL PROTEIN CLC-E"/>
    <property type="match status" value="1"/>
</dbReference>
<feature type="transmembrane region" description="Helical" evidence="10">
    <location>
        <begin position="305"/>
        <end position="326"/>
    </location>
</feature>
<evidence type="ECO:0000256" key="2">
    <source>
        <dbReference type="ARBA" id="ARBA00022448"/>
    </source>
</evidence>
<organism evidence="11 12">
    <name type="scientific">Acidocella aquatica</name>
    <dbReference type="NCBI Taxonomy" id="1922313"/>
    <lineage>
        <taxon>Bacteria</taxon>
        <taxon>Pseudomonadati</taxon>
        <taxon>Pseudomonadota</taxon>
        <taxon>Alphaproteobacteria</taxon>
        <taxon>Acetobacterales</taxon>
        <taxon>Acidocellaceae</taxon>
        <taxon>Acidocella</taxon>
    </lineage>
</organism>
<keyword evidence="6 10" id="KW-0472">Membrane</keyword>
<dbReference type="SUPFAM" id="SSF81340">
    <property type="entry name" value="Clc chloride channel"/>
    <property type="match status" value="1"/>
</dbReference>
<proteinExistence type="predicted"/>
<evidence type="ECO:0000256" key="9">
    <source>
        <dbReference type="ARBA" id="ARBA00023303"/>
    </source>
</evidence>
<evidence type="ECO:0000256" key="6">
    <source>
        <dbReference type="ARBA" id="ARBA00023136"/>
    </source>
</evidence>
<keyword evidence="3 10" id="KW-0812">Transmembrane</keyword>
<accession>A0ABQ5ZZE6</accession>
<evidence type="ECO:0000256" key="1">
    <source>
        <dbReference type="ARBA" id="ARBA00004141"/>
    </source>
</evidence>
<dbReference type="InterPro" id="IPR046342">
    <property type="entry name" value="CBS_dom_sf"/>
</dbReference>
<dbReference type="Pfam" id="PF00654">
    <property type="entry name" value="Voltage_CLC"/>
    <property type="match status" value="1"/>
</dbReference>
<feature type="transmembrane region" description="Helical" evidence="10">
    <location>
        <begin position="266"/>
        <end position="285"/>
    </location>
</feature>
<dbReference type="InterPro" id="IPR050368">
    <property type="entry name" value="ClC-type_chloride_channel"/>
</dbReference>
<dbReference type="EMBL" id="BSOS01000005">
    <property type="protein sequence ID" value="GLR65574.1"/>
    <property type="molecule type" value="Genomic_DNA"/>
</dbReference>
<dbReference type="Gene3D" id="1.10.3080.10">
    <property type="entry name" value="Clc chloride channel"/>
    <property type="match status" value="1"/>
</dbReference>
<feature type="transmembrane region" description="Helical" evidence="10">
    <location>
        <begin position="157"/>
        <end position="182"/>
    </location>
</feature>
<dbReference type="CDD" id="cd00400">
    <property type="entry name" value="Voltage_gated_ClC"/>
    <property type="match status" value="1"/>
</dbReference>
<feature type="transmembrane region" description="Helical" evidence="10">
    <location>
        <begin position="365"/>
        <end position="390"/>
    </location>
</feature>